<keyword evidence="1" id="KW-0812">Transmembrane</keyword>
<proteinExistence type="predicted"/>
<keyword evidence="1" id="KW-1133">Transmembrane helix</keyword>
<dbReference type="GO" id="GO:0009507">
    <property type="term" value="C:chloroplast"/>
    <property type="evidence" value="ECO:0007669"/>
    <property type="project" value="TreeGrafter"/>
</dbReference>
<reference evidence="2 3" key="1">
    <citation type="submission" date="2020-08" db="EMBL/GenBank/DDBJ databases">
        <title>Plant Genome Project.</title>
        <authorList>
            <person name="Zhang R.-G."/>
        </authorList>
    </citation>
    <scope>NUCLEOTIDE SEQUENCE [LARGE SCALE GENOMIC DNA]</scope>
    <source>
        <tissue evidence="2">Rhizome</tissue>
    </source>
</reference>
<dbReference type="PANTHER" id="PTHR36398">
    <property type="entry name" value="PLASMA MEMBRANE FUSION PROTEIN"/>
    <property type="match status" value="1"/>
</dbReference>
<keyword evidence="3" id="KW-1185">Reference proteome</keyword>
<dbReference type="AlphaFoldDB" id="A0A8J5FNF0"/>
<evidence type="ECO:0000313" key="3">
    <source>
        <dbReference type="Proteomes" id="UP000734854"/>
    </source>
</evidence>
<organism evidence="2 3">
    <name type="scientific">Zingiber officinale</name>
    <name type="common">Ginger</name>
    <name type="synonym">Amomum zingiber</name>
    <dbReference type="NCBI Taxonomy" id="94328"/>
    <lineage>
        <taxon>Eukaryota</taxon>
        <taxon>Viridiplantae</taxon>
        <taxon>Streptophyta</taxon>
        <taxon>Embryophyta</taxon>
        <taxon>Tracheophyta</taxon>
        <taxon>Spermatophyta</taxon>
        <taxon>Magnoliopsida</taxon>
        <taxon>Liliopsida</taxon>
        <taxon>Zingiberales</taxon>
        <taxon>Zingiberaceae</taxon>
        <taxon>Zingiber</taxon>
    </lineage>
</organism>
<name>A0A8J5FNF0_ZINOF</name>
<gene>
    <name evidence="2" type="ORF">ZIOFF_047698</name>
</gene>
<sequence length="268" mass="29652">MRKRTEISEKSMAAARAGVIQILEARLPPSPWIPSRAATIRLEQIVVDEVEEGGGALLSLRSSRRRALLWLALPSLAAVVAPSAASALSLGIPGPKDWLREQKKKSAKFVLAPIEASRETLRSAYGLLSAESQGEKSQEVIRLLNLASRDCVPQQRNTLVQLQSQTGVEVCIQCCFLCFFSSLEKYKFLCKEETVMHLIEITKFVVQVCTFRLVVKNAASLLDKDDLVKLEAEASLDDLIREKLRDGLIDTISSLDRFEQGIKNCLGV</sequence>
<evidence type="ECO:0000256" key="1">
    <source>
        <dbReference type="SAM" id="Phobius"/>
    </source>
</evidence>
<comment type="caution">
    <text evidence="2">The sequence shown here is derived from an EMBL/GenBank/DDBJ whole genome shotgun (WGS) entry which is preliminary data.</text>
</comment>
<keyword evidence="1" id="KW-0472">Membrane</keyword>
<dbReference type="EMBL" id="JACMSC010000013">
    <property type="protein sequence ID" value="KAG6492733.1"/>
    <property type="molecule type" value="Genomic_DNA"/>
</dbReference>
<evidence type="ECO:0000313" key="2">
    <source>
        <dbReference type="EMBL" id="KAG6492733.1"/>
    </source>
</evidence>
<feature type="transmembrane region" description="Helical" evidence="1">
    <location>
        <begin position="67"/>
        <end position="92"/>
    </location>
</feature>
<dbReference type="Proteomes" id="UP000734854">
    <property type="component" value="Unassembled WGS sequence"/>
</dbReference>
<accession>A0A8J5FNF0</accession>
<protein>
    <submittedName>
        <fullName evidence="2">Uncharacterized protein</fullName>
    </submittedName>
</protein>
<dbReference type="PANTHER" id="PTHR36398:SF1">
    <property type="entry name" value="PLASMA MEMBRANE FUSION PROTEIN"/>
    <property type="match status" value="1"/>
</dbReference>